<gene>
    <name evidence="2" type="ORF">METZ01_LOCUS217594</name>
</gene>
<name>A0A382FNY2_9ZZZZ</name>
<evidence type="ECO:0000313" key="2">
    <source>
        <dbReference type="EMBL" id="SVB64740.1"/>
    </source>
</evidence>
<evidence type="ECO:0000259" key="1">
    <source>
        <dbReference type="PROSITE" id="PS50990"/>
    </source>
</evidence>
<dbReference type="InterPro" id="IPR005074">
    <property type="entry name" value="Peptidase_C39"/>
</dbReference>
<feature type="non-terminal residue" evidence="2">
    <location>
        <position position="145"/>
    </location>
</feature>
<organism evidence="2">
    <name type="scientific">marine metagenome</name>
    <dbReference type="NCBI Taxonomy" id="408172"/>
    <lineage>
        <taxon>unclassified sequences</taxon>
        <taxon>metagenomes</taxon>
        <taxon>ecological metagenomes</taxon>
    </lineage>
</organism>
<dbReference type="GO" id="GO:0016020">
    <property type="term" value="C:membrane"/>
    <property type="evidence" value="ECO:0007669"/>
    <property type="project" value="InterPro"/>
</dbReference>
<dbReference type="Pfam" id="PF03412">
    <property type="entry name" value="Peptidase_C39"/>
    <property type="match status" value="1"/>
</dbReference>
<dbReference type="PROSITE" id="PS50990">
    <property type="entry name" value="PEPTIDASE_C39"/>
    <property type="match status" value="1"/>
</dbReference>
<dbReference type="AlphaFoldDB" id="A0A382FNY2"/>
<accession>A0A382FNY2</accession>
<feature type="domain" description="Peptidase C39" evidence="1">
    <location>
        <begin position="5"/>
        <end position="127"/>
    </location>
</feature>
<sequence>MVSDELHNLDGDPLLHSLLLVSKHFGINTSTDTLTAGLPLADDKLTPELFVRAAQRVGLVVKLVKRKLDRISPLVLPVVINLQNNQSAVLLSIKGKNATLYLQEAEGKVKVPLKDLEDKYTGNLFLISKEHDFELIDTESLMART</sequence>
<dbReference type="GO" id="GO:0005524">
    <property type="term" value="F:ATP binding"/>
    <property type="evidence" value="ECO:0007669"/>
    <property type="project" value="InterPro"/>
</dbReference>
<dbReference type="EMBL" id="UINC01051050">
    <property type="protein sequence ID" value="SVB64740.1"/>
    <property type="molecule type" value="Genomic_DNA"/>
</dbReference>
<reference evidence="2" key="1">
    <citation type="submission" date="2018-05" db="EMBL/GenBank/DDBJ databases">
        <authorList>
            <person name="Lanie J.A."/>
            <person name="Ng W.-L."/>
            <person name="Kazmierczak K.M."/>
            <person name="Andrzejewski T.M."/>
            <person name="Davidsen T.M."/>
            <person name="Wayne K.J."/>
            <person name="Tettelin H."/>
            <person name="Glass J.I."/>
            <person name="Rusch D."/>
            <person name="Podicherti R."/>
            <person name="Tsui H.-C.T."/>
            <person name="Winkler M.E."/>
        </authorList>
    </citation>
    <scope>NUCLEOTIDE SEQUENCE</scope>
</reference>
<dbReference type="GO" id="GO:0008233">
    <property type="term" value="F:peptidase activity"/>
    <property type="evidence" value="ECO:0007669"/>
    <property type="project" value="InterPro"/>
</dbReference>
<dbReference type="GO" id="GO:0006508">
    <property type="term" value="P:proteolysis"/>
    <property type="evidence" value="ECO:0007669"/>
    <property type="project" value="InterPro"/>
</dbReference>
<proteinExistence type="predicted"/>
<dbReference type="Gene3D" id="3.90.70.10">
    <property type="entry name" value="Cysteine proteinases"/>
    <property type="match status" value="1"/>
</dbReference>
<protein>
    <recommendedName>
        <fullName evidence="1">Peptidase C39 domain-containing protein</fullName>
    </recommendedName>
</protein>